<feature type="transmembrane region" description="Helical" evidence="2">
    <location>
        <begin position="383"/>
        <end position="404"/>
    </location>
</feature>
<dbReference type="OrthoDB" id="2126698at2759"/>
<dbReference type="GO" id="GO:0042910">
    <property type="term" value="F:xenobiotic transmembrane transporter activity"/>
    <property type="evidence" value="ECO:0007669"/>
    <property type="project" value="InterPro"/>
</dbReference>
<keyword evidence="2" id="KW-1133">Transmembrane helix</keyword>
<comment type="caution">
    <text evidence="3">The sequence shown here is derived from an EMBL/GenBank/DDBJ whole genome shotgun (WGS) entry which is preliminary data.</text>
</comment>
<dbReference type="PANTHER" id="PTHR11206">
    <property type="entry name" value="MULTIDRUG RESISTANCE PROTEIN"/>
    <property type="match status" value="1"/>
</dbReference>
<proteinExistence type="inferred from homology"/>
<feature type="transmembrane region" description="Helical" evidence="2">
    <location>
        <begin position="359"/>
        <end position="376"/>
    </location>
</feature>
<comment type="similarity">
    <text evidence="1">Belongs to the multi antimicrobial extrusion (MATE) (TC 2.A.66.1) family.</text>
</comment>
<reference evidence="3 4" key="1">
    <citation type="journal article" date="2014" name="Genome Biol. Evol.">
        <title>The secreted proteins of Achlya hypogyna and Thraustotheca clavata identify the ancestral oomycete secretome and reveal gene acquisitions by horizontal gene transfer.</title>
        <authorList>
            <person name="Misner I."/>
            <person name="Blouin N."/>
            <person name="Leonard G."/>
            <person name="Richards T.A."/>
            <person name="Lane C.E."/>
        </authorList>
    </citation>
    <scope>NUCLEOTIDE SEQUENCE [LARGE SCALE GENOMIC DNA]</scope>
    <source>
        <strain evidence="3 4">ATCC 48635</strain>
    </source>
</reference>
<name>A0A1V9YQJ0_ACHHY</name>
<dbReference type="GO" id="GO:0015297">
    <property type="term" value="F:antiporter activity"/>
    <property type="evidence" value="ECO:0007669"/>
    <property type="project" value="InterPro"/>
</dbReference>
<accession>A0A1V9YQJ0</accession>
<dbReference type="InterPro" id="IPR002528">
    <property type="entry name" value="MATE_fam"/>
</dbReference>
<evidence type="ECO:0000256" key="1">
    <source>
        <dbReference type="ARBA" id="ARBA00010199"/>
    </source>
</evidence>
<feature type="transmembrane region" description="Helical" evidence="2">
    <location>
        <begin position="12"/>
        <end position="32"/>
    </location>
</feature>
<evidence type="ECO:0000313" key="3">
    <source>
        <dbReference type="EMBL" id="OQR87917.1"/>
    </source>
</evidence>
<keyword evidence="2" id="KW-0812">Transmembrane</keyword>
<dbReference type="NCBIfam" id="TIGR00797">
    <property type="entry name" value="matE"/>
    <property type="match status" value="1"/>
</dbReference>
<sequence>MSFWTASVIEEIAPLVRLSLPIFVSLMSFFALSMTELIVAGHLGTAEFTAVAYAQLVLDFTLIIFTQGFNKGLDALASQAFGAGNFELIGRYTQKCCLCLTLACVPIAAVWWSCAHGLELIADVAPASVDLARLYARTSILWLWPRLMFQAETVFFQAQQIVLPSAVCSLLAVIFNAILSTCLVYGVGSFDGIGFIGCPVAMIVTQYGRLVLFTWYMAHHEHHTAAWEWTWDFLEMRYIKNLVAIGVPLMLGQAFENAQFQTMALFASMCSEVSLGAHNATMQLVFFLTSPIYGLQGAGVNRMGMYLGGGDAAKAQDVSKLLFACIFSMSILIAVPWMLARHYVGRLFSNDPAVHDAMATITVVAAGGYVALSATLRAQAKAVPVMVAFVCGAWLLGVPSAYLIGVHWGLGLLGIWIGMALGYLATTLIGYYHAARSDWDVETAKAVKRSATKTQRKADETTKLV</sequence>
<feature type="transmembrane region" description="Helical" evidence="2">
    <location>
        <begin position="161"/>
        <end position="187"/>
    </location>
</feature>
<evidence type="ECO:0000256" key="2">
    <source>
        <dbReference type="SAM" id="Phobius"/>
    </source>
</evidence>
<protein>
    <submittedName>
        <fullName evidence="3">Multidrug/Oligosaccharidyl-lipid/Polysaccharide (MOP) Flippase Superfamily</fullName>
    </submittedName>
</protein>
<keyword evidence="4" id="KW-1185">Reference proteome</keyword>
<dbReference type="GO" id="GO:0016020">
    <property type="term" value="C:membrane"/>
    <property type="evidence" value="ECO:0007669"/>
    <property type="project" value="InterPro"/>
</dbReference>
<feature type="transmembrane region" description="Helical" evidence="2">
    <location>
        <begin position="321"/>
        <end position="339"/>
    </location>
</feature>
<organism evidence="3 4">
    <name type="scientific">Achlya hypogyna</name>
    <name type="common">Oomycete</name>
    <name type="synonym">Protoachlya hypogyna</name>
    <dbReference type="NCBI Taxonomy" id="1202772"/>
    <lineage>
        <taxon>Eukaryota</taxon>
        <taxon>Sar</taxon>
        <taxon>Stramenopiles</taxon>
        <taxon>Oomycota</taxon>
        <taxon>Saprolegniomycetes</taxon>
        <taxon>Saprolegniales</taxon>
        <taxon>Achlyaceae</taxon>
        <taxon>Achlya</taxon>
    </lineage>
</organism>
<keyword evidence="2" id="KW-0472">Membrane</keyword>
<dbReference type="AlphaFoldDB" id="A0A1V9YQJ0"/>
<feature type="transmembrane region" description="Helical" evidence="2">
    <location>
        <begin position="410"/>
        <end position="432"/>
    </location>
</feature>
<dbReference type="Proteomes" id="UP000243579">
    <property type="component" value="Unassembled WGS sequence"/>
</dbReference>
<feature type="transmembrane region" description="Helical" evidence="2">
    <location>
        <begin position="193"/>
        <end position="217"/>
    </location>
</feature>
<gene>
    <name evidence="3" type="ORF">ACHHYP_07954</name>
</gene>
<evidence type="ECO:0000313" key="4">
    <source>
        <dbReference type="Proteomes" id="UP000243579"/>
    </source>
</evidence>
<dbReference type="EMBL" id="JNBR01001420">
    <property type="protein sequence ID" value="OQR87917.1"/>
    <property type="molecule type" value="Genomic_DNA"/>
</dbReference>
<dbReference type="STRING" id="1202772.A0A1V9YQJ0"/>
<dbReference type="Pfam" id="PF01554">
    <property type="entry name" value="MatE"/>
    <property type="match status" value="2"/>
</dbReference>